<keyword evidence="2" id="KW-0489">Methyltransferase</keyword>
<dbReference type="InterPro" id="IPR029063">
    <property type="entry name" value="SAM-dependent_MTases_sf"/>
</dbReference>
<evidence type="ECO:0000256" key="1">
    <source>
        <dbReference type="ARBA" id="ARBA00011900"/>
    </source>
</evidence>
<dbReference type="GO" id="GO:0004519">
    <property type="term" value="F:endonuclease activity"/>
    <property type="evidence" value="ECO:0007669"/>
    <property type="project" value="UniProtKB-KW"/>
</dbReference>
<dbReference type="EC" id="2.1.1.72" evidence="1"/>
<organism evidence="6 7">
    <name type="scientific">Brachybacterium paraconglomeratum</name>
    <dbReference type="NCBI Taxonomy" id="173362"/>
    <lineage>
        <taxon>Bacteria</taxon>
        <taxon>Bacillati</taxon>
        <taxon>Actinomycetota</taxon>
        <taxon>Actinomycetes</taxon>
        <taxon>Micrococcales</taxon>
        <taxon>Dermabacteraceae</taxon>
        <taxon>Brachybacterium</taxon>
    </lineage>
</organism>
<comment type="catalytic activity">
    <reaction evidence="4">
        <text>a 2'-deoxyadenosine in DNA + S-adenosyl-L-methionine = an N(6)-methyl-2'-deoxyadenosine in DNA + S-adenosyl-L-homocysteine + H(+)</text>
        <dbReference type="Rhea" id="RHEA:15197"/>
        <dbReference type="Rhea" id="RHEA-COMP:12418"/>
        <dbReference type="Rhea" id="RHEA-COMP:12419"/>
        <dbReference type="ChEBI" id="CHEBI:15378"/>
        <dbReference type="ChEBI" id="CHEBI:57856"/>
        <dbReference type="ChEBI" id="CHEBI:59789"/>
        <dbReference type="ChEBI" id="CHEBI:90615"/>
        <dbReference type="ChEBI" id="CHEBI:90616"/>
        <dbReference type="EC" id="2.1.1.72"/>
    </reaction>
</comment>
<evidence type="ECO:0000256" key="2">
    <source>
        <dbReference type="ARBA" id="ARBA00022603"/>
    </source>
</evidence>
<comment type="caution">
    <text evidence="6">The sequence shown here is derived from an EMBL/GenBank/DDBJ whole genome shotgun (WGS) entry which is preliminary data.</text>
</comment>
<keyword evidence="6" id="KW-0378">Hydrolase</keyword>
<feature type="region of interest" description="Disordered" evidence="5">
    <location>
        <begin position="1483"/>
        <end position="1502"/>
    </location>
</feature>
<gene>
    <name evidence="6" type="ORF">DS079_07365</name>
</gene>
<dbReference type="PANTHER" id="PTHR33841:SF1">
    <property type="entry name" value="DNA METHYLTRANSFERASE A"/>
    <property type="match status" value="1"/>
</dbReference>
<dbReference type="PANTHER" id="PTHR33841">
    <property type="entry name" value="DNA METHYLTRANSFERASE YEEA-RELATED"/>
    <property type="match status" value="1"/>
</dbReference>
<keyword evidence="7" id="KW-1185">Reference proteome</keyword>
<reference evidence="6 7" key="1">
    <citation type="submission" date="2018-07" db="EMBL/GenBank/DDBJ databases">
        <title>Brachybacteriurn paraconglorneratum KCTC 9916.</title>
        <authorList>
            <person name="Li Y."/>
        </authorList>
    </citation>
    <scope>NUCLEOTIDE SEQUENCE [LARGE SCALE GENOMIC DNA]</scope>
    <source>
        <strain evidence="6 7">KCTC 9916</strain>
    </source>
</reference>
<sequence length="1629" mass="181063">MPTSDALVVVDDWISEYYFTSDDTSGTFLARTKKLIAEWKQQADELPDWQSPLARFTAGRSRLVSSLIALHDSASGIPVSAGIEERRETIGQASRDHADRLRTLLGFTDDAHRPIAWDVETTGPLRRFATRGVAEYPFAMIDALAAPTAEELLRKDGGHLPEDVVLDPDTPEEERLTSVAAVLSHLALRPDAPEFMLVIAGRTLVLTSSDYWAQGRYLVIDLQTVADRGDTKAGGEIQRMLACVSASSLAPETDGQIWWSETRREAVANAVGVSADLRDGVRESIEIIANEVVTRRRKQGLEPLPDEQAQPLALQSLRFLYRILFLLHAEASPELGMLPSGAREYDAGYSMDRLRELTLKPLTAASSRGTHLYDSLSLLFELVDTGHGARTEPSGDGPARHGGEGLVFESLQADLFRPDRTSLINEVKLGNAALQAVLERLLLSKEKRGRDRGFISYVALGINQLGAVYESLMSYTGSFAHEELVEVAKNGDPSDGSWVVPVDRIDSELREHVVQVRDEETGELVDKRYQHGEFVFRLSGRERQRSASYYSPEVLTRFTVSQGLAELLDPVIRAGDELPDGAMTFPDTDFDGNPITRRRTTAAEVLAMTVCEPALGSGAFAIEAVRQLAAEYLTRRQDELGERIDPEDHALELQKVKAHIALHNVYGVDLNATAVELAEVSLWLDTMSKGLKAPWFGLRLRAGNSLIGARHAVHTTSSLEKKSLSTVVSRPPAHLSLSNLLASGIGGTASVENRIFHFLLPGAGWGAAGEDKEIKRLAPDAAKRLRDWAKSMRRKLTGPQITALNDLSHRIEFLWSIALRRLTAAESQSRRAIDVWGADTAEGGEVTRKQIEKALANPRSAYRRLRLVMDAWCAMWFWPVLEDDALEPPSMNEWISVLQQLLGTTTKESRAHAAAGQGRVDKGADEWSALDEIERNFAFDGATDDIDGLVAATPWLGRVRSIAKEQKFFHWELDFAPVFARAGGFDLQVGNPPWVRPRPDMHALLGEFDPWWMLATKPSEALKRARREQTLEREGAVGSVLLGARDIESLAAYVGASANYPECEGTQPDLYRCFMVQVWNHSSAGGVSTLIHPPTHLTDARAYPLRRATYSRLRRLWRFINELKLFAEIHDLVEYGINVYGSERRPDFLSAVALYHPETVEASIRHNGDGPEPGYKDENDDWDLRPHRGRIQHVTRKELKVWHRLMEGGSGEVPIEAARMVSTVNTAAANALDVLVESATIGDLRPGFSRGWDETFGRRDGFFESRWGRADSWRDAILQGPYFHVGNPFYSSRNRTMKHNQDYSSVDLEELPADALPVTEYKPIYETSPSGTVDTSGYDSAYGRWVSERDDQGAPVASVAVRDCYRVMWRAMAASTGERTLIPAIYPPGTASVNSVFSIGFPLKWSRVVGLASASMSSLIADFEVRASVGSGIYQAAVDRLPQIPEGHPLAIPSLLRSLRLNSITNAYADLWRECYDHSFTEDSWTGGRERPNRPALNDVGPEWTAATPLRMDEDRRQALVEIDAIMALVTGIDIEDLVTLYRTQFGVLAEYDRGGGKRAYIFDDDGRIIPSAVRTAWNKADRPEYGLPEEDRTYTNDSGRTIIAPEPFRILDRAEDLRIAYHAFKERL</sequence>
<protein>
    <recommendedName>
        <fullName evidence="1">site-specific DNA-methyltransferase (adenine-specific)</fullName>
        <ecNumber evidence="1">2.1.1.72</ecNumber>
    </recommendedName>
</protein>
<dbReference type="GO" id="GO:0032259">
    <property type="term" value="P:methylation"/>
    <property type="evidence" value="ECO:0007669"/>
    <property type="project" value="UniProtKB-KW"/>
</dbReference>
<evidence type="ECO:0000313" key="7">
    <source>
        <dbReference type="Proteomes" id="UP000274327"/>
    </source>
</evidence>
<dbReference type="RefSeq" id="WP_126986180.1">
    <property type="nucleotide sequence ID" value="NZ_ML133853.1"/>
</dbReference>
<keyword evidence="3" id="KW-0808">Transferase</keyword>
<dbReference type="SUPFAM" id="SSF53335">
    <property type="entry name" value="S-adenosyl-L-methionine-dependent methyltransferases"/>
    <property type="match status" value="1"/>
</dbReference>
<dbReference type="Gene3D" id="3.40.50.150">
    <property type="entry name" value="Vaccinia Virus protein VP39"/>
    <property type="match status" value="2"/>
</dbReference>
<evidence type="ECO:0000256" key="3">
    <source>
        <dbReference type="ARBA" id="ARBA00022679"/>
    </source>
</evidence>
<dbReference type="Proteomes" id="UP000274327">
    <property type="component" value="Unassembled WGS sequence"/>
</dbReference>
<evidence type="ECO:0000256" key="5">
    <source>
        <dbReference type="SAM" id="MobiDB-lite"/>
    </source>
</evidence>
<dbReference type="EMBL" id="QOCI01000004">
    <property type="protein sequence ID" value="RRR19151.1"/>
    <property type="molecule type" value="Genomic_DNA"/>
</dbReference>
<keyword evidence="6" id="KW-0255">Endonuclease</keyword>
<dbReference type="InterPro" id="IPR050953">
    <property type="entry name" value="N4_N6_ade-DNA_methylase"/>
</dbReference>
<evidence type="ECO:0000313" key="6">
    <source>
        <dbReference type="EMBL" id="RRR19151.1"/>
    </source>
</evidence>
<accession>A0A3R8SEN8</accession>
<keyword evidence="6" id="KW-0540">Nuclease</keyword>
<name>A0A3R8SEN8_9MICO</name>
<feature type="region of interest" description="Disordered" evidence="5">
    <location>
        <begin position="1163"/>
        <end position="1182"/>
    </location>
</feature>
<dbReference type="GeneID" id="78120841"/>
<dbReference type="GO" id="GO:0009007">
    <property type="term" value="F:site-specific DNA-methyltransferase (adenine-specific) activity"/>
    <property type="evidence" value="ECO:0007669"/>
    <property type="project" value="UniProtKB-EC"/>
</dbReference>
<evidence type="ECO:0000256" key="4">
    <source>
        <dbReference type="ARBA" id="ARBA00047942"/>
    </source>
</evidence>
<proteinExistence type="predicted"/>